<evidence type="ECO:0000259" key="5">
    <source>
        <dbReference type="PROSITE" id="PS50041"/>
    </source>
</evidence>
<feature type="domain" description="C-type lectin" evidence="5">
    <location>
        <begin position="201"/>
        <end position="302"/>
    </location>
</feature>
<evidence type="ECO:0000256" key="3">
    <source>
        <dbReference type="SAM" id="Coils"/>
    </source>
</evidence>
<dbReference type="PROSITE" id="PS50041">
    <property type="entry name" value="C_TYPE_LECTIN_2"/>
    <property type="match status" value="1"/>
</dbReference>
<evidence type="ECO:0000313" key="7">
    <source>
        <dbReference type="Proteomes" id="UP000283210"/>
    </source>
</evidence>
<feature type="transmembrane region" description="Helical" evidence="4">
    <location>
        <begin position="66"/>
        <end position="86"/>
    </location>
</feature>
<dbReference type="PANTHER" id="PTHR46746">
    <property type="entry name" value="KILLER CELL LECTIN-LIKE RECEPTOR SUBFAMILY F MEMBER 2"/>
    <property type="match status" value="1"/>
</dbReference>
<keyword evidence="7" id="KW-1185">Reference proteome</keyword>
<dbReference type="Pfam" id="PF00059">
    <property type="entry name" value="Lectin_C"/>
    <property type="match status" value="1"/>
</dbReference>
<keyword evidence="3" id="KW-0175">Coiled coil</keyword>
<dbReference type="AlphaFoldDB" id="A0A3S2PK40"/>
<protein>
    <recommendedName>
        <fullName evidence="5">C-type lectin domain-containing protein</fullName>
    </recommendedName>
</protein>
<evidence type="ECO:0000256" key="4">
    <source>
        <dbReference type="SAM" id="Phobius"/>
    </source>
</evidence>
<keyword evidence="2" id="KW-1015">Disulfide bond</keyword>
<evidence type="ECO:0000256" key="2">
    <source>
        <dbReference type="ARBA" id="ARBA00023157"/>
    </source>
</evidence>
<keyword evidence="1" id="KW-0430">Lectin</keyword>
<keyword evidence="4" id="KW-1133">Transmembrane helix</keyword>
<evidence type="ECO:0000313" key="6">
    <source>
        <dbReference type="EMBL" id="RVE63021.1"/>
    </source>
</evidence>
<dbReference type="InterPro" id="IPR001304">
    <property type="entry name" value="C-type_lectin-like"/>
</dbReference>
<dbReference type="OrthoDB" id="6345871at2759"/>
<dbReference type="SUPFAM" id="SSF56436">
    <property type="entry name" value="C-type lectin-like"/>
    <property type="match status" value="1"/>
</dbReference>
<reference evidence="6 7" key="1">
    <citation type="submission" date="2018-11" db="EMBL/GenBank/DDBJ databases">
        <authorList>
            <person name="Lopez-Roques C."/>
            <person name="Donnadieu C."/>
            <person name="Bouchez O."/>
            <person name="Klopp C."/>
            <person name="Cabau C."/>
            <person name="Zahm M."/>
        </authorList>
    </citation>
    <scope>NUCLEOTIDE SEQUENCE [LARGE SCALE GENOMIC DNA]</scope>
    <source>
        <strain evidence="6">RS831</strain>
        <tissue evidence="6">Whole body</tissue>
    </source>
</reference>
<dbReference type="OMA" id="WIPQPEN"/>
<dbReference type="InterPro" id="IPR051379">
    <property type="entry name" value="C-type_Lectin_Receptor_IMM"/>
</dbReference>
<dbReference type="PANTHER" id="PTHR46746:SF9">
    <property type="entry name" value="CD209 ANTIGEN-LIKE PROTEIN C-LIKE"/>
    <property type="match status" value="1"/>
</dbReference>
<dbReference type="InterPro" id="IPR016186">
    <property type="entry name" value="C-type_lectin-like/link_sf"/>
</dbReference>
<dbReference type="InterPro" id="IPR016187">
    <property type="entry name" value="CTDL_fold"/>
</dbReference>
<keyword evidence="4" id="KW-0472">Membrane</keyword>
<keyword evidence="4" id="KW-0812">Transmembrane</keyword>
<feature type="coiled-coil region" evidence="3">
    <location>
        <begin position="146"/>
        <end position="187"/>
    </location>
</feature>
<evidence type="ECO:0000256" key="1">
    <source>
        <dbReference type="ARBA" id="ARBA00022734"/>
    </source>
</evidence>
<dbReference type="Gene3D" id="3.10.100.10">
    <property type="entry name" value="Mannose-Binding Protein A, subunit A"/>
    <property type="match status" value="1"/>
</dbReference>
<dbReference type="Proteomes" id="UP000283210">
    <property type="component" value="Chromosome 16"/>
</dbReference>
<dbReference type="GO" id="GO:0030246">
    <property type="term" value="F:carbohydrate binding"/>
    <property type="evidence" value="ECO:0007669"/>
    <property type="project" value="UniProtKB-KW"/>
</dbReference>
<name>A0A3S2PK40_ORYJA</name>
<dbReference type="PROSITE" id="PS00615">
    <property type="entry name" value="C_TYPE_LECTIN_1"/>
    <property type="match status" value="1"/>
</dbReference>
<dbReference type="EMBL" id="CM012452">
    <property type="protein sequence ID" value="RVE63021.1"/>
    <property type="molecule type" value="Genomic_DNA"/>
</dbReference>
<reference evidence="6 7" key="2">
    <citation type="submission" date="2019-01" db="EMBL/GenBank/DDBJ databases">
        <title>A chromosome length genome reference of the Java medaka (oryzias javanicus).</title>
        <authorList>
            <person name="Herpin A."/>
            <person name="Takehana Y."/>
            <person name="Naruse K."/>
            <person name="Ansai S."/>
            <person name="Kawaguchi M."/>
        </authorList>
    </citation>
    <scope>NUCLEOTIDE SEQUENCE [LARGE SCALE GENOMIC DNA]</scope>
    <source>
        <strain evidence="6">RS831</strain>
        <tissue evidence="6">Whole body</tissue>
    </source>
</reference>
<dbReference type="InterPro" id="IPR018378">
    <property type="entry name" value="C-type_lectin_CS"/>
</dbReference>
<dbReference type="SMART" id="SM00034">
    <property type="entry name" value="CLECT"/>
    <property type="match status" value="1"/>
</dbReference>
<organism evidence="6 7">
    <name type="scientific">Oryzias javanicus</name>
    <name type="common">Javanese ricefish</name>
    <name type="synonym">Aplocheilus javanicus</name>
    <dbReference type="NCBI Taxonomy" id="123683"/>
    <lineage>
        <taxon>Eukaryota</taxon>
        <taxon>Metazoa</taxon>
        <taxon>Chordata</taxon>
        <taxon>Craniata</taxon>
        <taxon>Vertebrata</taxon>
        <taxon>Euteleostomi</taxon>
        <taxon>Actinopterygii</taxon>
        <taxon>Neopterygii</taxon>
        <taxon>Teleostei</taxon>
        <taxon>Neoteleostei</taxon>
        <taxon>Acanthomorphata</taxon>
        <taxon>Ovalentaria</taxon>
        <taxon>Atherinomorphae</taxon>
        <taxon>Beloniformes</taxon>
        <taxon>Adrianichthyidae</taxon>
        <taxon>Oryziinae</taxon>
        <taxon>Oryzias</taxon>
    </lineage>
</organism>
<proteinExistence type="predicted"/>
<gene>
    <name evidence="6" type="ORF">OJAV_G00163390</name>
</gene>
<sequence length="308" mass="35638">MADENITYATVTFRPTTQLRFKAENEETVYAEVKVSHQNSPGPNEGLLQDEAVGIKSRLSQLFPRGCGILCWFLLLAFIIGLSAYISSSSTRYKDDLSQLRTNQTKLLENSQNQTHLHNTLLFDYENLRKDHTNLTKLWSNLKDMAMHLQMKIQNISAQNQQLELQNKELKEKNEHLKLEKANVEAEYRECQACPKNWKLLETKCYEVNEKKKTTWQEAQKNCKGTNSNLFLLDEPPKNLSSVHRFWIGLRVQNREWKWINGSNLSQTSSSKTPSPGHCAVSAKDKDWESVHCNNKNYWICEKEAISL</sequence>
<accession>A0A3S2PK40</accession>